<evidence type="ECO:0000313" key="4">
    <source>
        <dbReference type="Proteomes" id="UP000077856"/>
    </source>
</evidence>
<feature type="coiled-coil region" evidence="1">
    <location>
        <begin position="231"/>
        <end position="258"/>
    </location>
</feature>
<evidence type="ECO:0000256" key="1">
    <source>
        <dbReference type="SAM" id="Coils"/>
    </source>
</evidence>
<keyword evidence="1" id="KW-0175">Coiled coil</keyword>
<accession>A0A169G3L6</accession>
<evidence type="ECO:0000313" key="3">
    <source>
        <dbReference type="EMBL" id="AND43131.1"/>
    </source>
</evidence>
<dbReference type="KEGG" id="bon:A361_28620"/>
<evidence type="ECO:0008006" key="5">
    <source>
        <dbReference type="Google" id="ProtNLM"/>
    </source>
</evidence>
<feature type="transmembrane region" description="Helical" evidence="2">
    <location>
        <begin position="264"/>
        <end position="283"/>
    </location>
</feature>
<reference evidence="3 4" key="1">
    <citation type="submission" date="2016-04" db="EMBL/GenBank/DDBJ databases">
        <title>Complete genome sequence of Bacillus oceanisediminis strain 2691.</title>
        <authorList>
            <person name="Jeong H."/>
            <person name="Kim H.J."/>
            <person name="Lee D.-W."/>
        </authorList>
    </citation>
    <scope>NUCLEOTIDE SEQUENCE [LARGE SCALE GENOMIC DNA]</scope>
    <source>
        <strain evidence="3 4">2691</strain>
        <plasmid evidence="4">pbo1</plasmid>
    </source>
</reference>
<geneLocation type="plasmid" evidence="4">
    <name>pbo1</name>
</geneLocation>
<dbReference type="Proteomes" id="UP000077856">
    <property type="component" value="Plasmid pBO1"/>
</dbReference>
<dbReference type="EMBL" id="CP015507">
    <property type="protein sequence ID" value="AND43131.1"/>
    <property type="molecule type" value="Genomic_DNA"/>
</dbReference>
<dbReference type="eggNOG" id="COG2064">
    <property type="taxonomic scope" value="Bacteria"/>
</dbReference>
<keyword evidence="2" id="KW-1133">Transmembrane helix</keyword>
<name>A0A169G3L6_9BACI</name>
<dbReference type="AlphaFoldDB" id="A0A169G3L6"/>
<feature type="transmembrane region" description="Helical" evidence="2">
    <location>
        <begin position="6"/>
        <end position="29"/>
    </location>
</feature>
<protein>
    <recommendedName>
        <fullName evidence="5">Type II secretion system protein GspF domain-containing protein</fullName>
    </recommendedName>
</protein>
<dbReference type="RefSeq" id="WP_019379623.1">
    <property type="nucleotide sequence ID" value="NZ_CP015507.1"/>
</dbReference>
<proteinExistence type="predicted"/>
<keyword evidence="2" id="KW-0472">Membrane</keyword>
<feature type="transmembrane region" description="Helical" evidence="2">
    <location>
        <begin position="298"/>
        <end position="320"/>
    </location>
</feature>
<keyword evidence="3" id="KW-0614">Plasmid</keyword>
<keyword evidence="2" id="KW-0812">Transmembrane</keyword>
<feature type="transmembrane region" description="Helical" evidence="2">
    <location>
        <begin position="114"/>
        <end position="132"/>
    </location>
</feature>
<gene>
    <name evidence="3" type="ORF">A361_28620</name>
</gene>
<organism evidence="3 4">
    <name type="scientific">Cytobacillus oceanisediminis 2691</name>
    <dbReference type="NCBI Taxonomy" id="1196031"/>
    <lineage>
        <taxon>Bacteria</taxon>
        <taxon>Bacillati</taxon>
        <taxon>Bacillota</taxon>
        <taxon>Bacilli</taxon>
        <taxon>Bacillales</taxon>
        <taxon>Bacillaceae</taxon>
        <taxon>Cytobacillus</taxon>
    </lineage>
</organism>
<sequence length="327" mass="38153">MDSILHWVWQIGVNYFLYAILLCLSLWTAKTIMLSSIKTKVNEWNYKYRIRKVKTKAVLSRSHEYKNPLLKHLNLLIKTTSEERNENSVEIFLILSILLGVLSGVFILFVFGDIFVSVTFGFLLLLIPYLFLRLKLNKIRYLMSLEFLNIVQKLTQNYNAMHNDMYHALSETQKDIRSPELRKVIVKLISDLQVSRNEYELRESVQVFTYTAGTNWSKRLGSIILKAYLYNEKVLNALMVLTKQMEETEEMLEEEKSQTMDSVYNGYLTIPVFIGSLILGYYSSGAQDWWKLQFGSQWTILLFSVCLLGVVFSIIISAFLKRPKNDL</sequence>
<feature type="transmembrane region" description="Helical" evidence="2">
    <location>
        <begin position="91"/>
        <end position="108"/>
    </location>
</feature>
<evidence type="ECO:0000256" key="2">
    <source>
        <dbReference type="SAM" id="Phobius"/>
    </source>
</evidence>